<protein>
    <submittedName>
        <fullName evidence="2">Putative chaperonin</fullName>
    </submittedName>
</protein>
<dbReference type="CDD" id="cd00320">
    <property type="entry name" value="cpn10"/>
    <property type="match status" value="1"/>
</dbReference>
<dbReference type="GO" id="GO:0005524">
    <property type="term" value="F:ATP binding"/>
    <property type="evidence" value="ECO:0007669"/>
    <property type="project" value="InterPro"/>
</dbReference>
<dbReference type="Gene3D" id="2.30.33.40">
    <property type="entry name" value="GroES chaperonin"/>
    <property type="match status" value="1"/>
</dbReference>
<accession>A0A6M3ISB1</accession>
<evidence type="ECO:0000256" key="1">
    <source>
        <dbReference type="ARBA" id="ARBA00023186"/>
    </source>
</evidence>
<reference evidence="2" key="1">
    <citation type="submission" date="2020-03" db="EMBL/GenBank/DDBJ databases">
        <title>The deep terrestrial virosphere.</title>
        <authorList>
            <person name="Holmfeldt K."/>
            <person name="Nilsson E."/>
            <person name="Simone D."/>
            <person name="Lopez-Fernandez M."/>
            <person name="Wu X."/>
            <person name="de Brujin I."/>
            <person name="Lundin D."/>
            <person name="Andersson A."/>
            <person name="Bertilsson S."/>
            <person name="Dopson M."/>
        </authorList>
    </citation>
    <scope>NUCLEOTIDE SEQUENCE</scope>
    <source>
        <strain evidence="2">MM415B01181</strain>
    </source>
</reference>
<keyword evidence="1" id="KW-0143">Chaperone</keyword>
<dbReference type="InterPro" id="IPR020818">
    <property type="entry name" value="Chaperonin_GroES"/>
</dbReference>
<sequence>MVSIRPCGERIYIKLDPMIDQVKKLFIPDEHKEQTRLATVLVVGPDVKGFKPGDRVIVSWYAGIPISLPQYDLDPVRDRIVTEREIHSFIDGAEGEE</sequence>
<dbReference type="PRINTS" id="PR00297">
    <property type="entry name" value="CHAPERONIN10"/>
</dbReference>
<evidence type="ECO:0000313" key="2">
    <source>
        <dbReference type="EMBL" id="QJA60131.1"/>
    </source>
</evidence>
<dbReference type="Pfam" id="PF00166">
    <property type="entry name" value="Cpn10"/>
    <property type="match status" value="1"/>
</dbReference>
<dbReference type="GO" id="GO:0044183">
    <property type="term" value="F:protein folding chaperone"/>
    <property type="evidence" value="ECO:0007669"/>
    <property type="project" value="InterPro"/>
</dbReference>
<dbReference type="InterPro" id="IPR037124">
    <property type="entry name" value="Chaperonin_GroES_sf"/>
</dbReference>
<dbReference type="SUPFAM" id="SSF50129">
    <property type="entry name" value="GroES-like"/>
    <property type="match status" value="1"/>
</dbReference>
<dbReference type="SMART" id="SM00883">
    <property type="entry name" value="Cpn10"/>
    <property type="match status" value="1"/>
</dbReference>
<dbReference type="AlphaFoldDB" id="A0A6M3ISB1"/>
<gene>
    <name evidence="2" type="ORF">MM415B01181_0004</name>
</gene>
<organism evidence="2">
    <name type="scientific">viral metagenome</name>
    <dbReference type="NCBI Taxonomy" id="1070528"/>
    <lineage>
        <taxon>unclassified sequences</taxon>
        <taxon>metagenomes</taxon>
        <taxon>organismal metagenomes</taxon>
    </lineage>
</organism>
<dbReference type="InterPro" id="IPR011032">
    <property type="entry name" value="GroES-like_sf"/>
</dbReference>
<name>A0A6M3ISB1_9ZZZZ</name>
<proteinExistence type="predicted"/>
<dbReference type="EMBL" id="MT141397">
    <property type="protein sequence ID" value="QJA60131.1"/>
    <property type="molecule type" value="Genomic_DNA"/>
</dbReference>